<evidence type="ECO:0000259" key="1">
    <source>
        <dbReference type="Pfam" id="PF19089"/>
    </source>
</evidence>
<evidence type="ECO:0000313" key="2">
    <source>
        <dbReference type="EMBL" id="GAL76990.1"/>
    </source>
</evidence>
<protein>
    <recommendedName>
        <fullName evidence="1">DUF5777 domain-containing protein</fullName>
    </recommendedName>
</protein>
<dbReference type="RefSeq" id="WP_042297303.1">
    <property type="nucleotide sequence ID" value="NZ_CP136694.1"/>
</dbReference>
<evidence type="ECO:0000313" key="3">
    <source>
        <dbReference type="Proteomes" id="UP000029647"/>
    </source>
</evidence>
<comment type="caution">
    <text evidence="2">The sequence shown here is derived from an EMBL/GenBank/DDBJ whole genome shotgun (WGS) entry which is preliminary data.</text>
</comment>
<dbReference type="SUPFAM" id="SSF56935">
    <property type="entry name" value="Porins"/>
    <property type="match status" value="1"/>
</dbReference>
<dbReference type="InterPro" id="IPR011250">
    <property type="entry name" value="OMP/PagP_B-barrel"/>
</dbReference>
<dbReference type="Pfam" id="PF19089">
    <property type="entry name" value="DUF5777"/>
    <property type="match status" value="1"/>
</dbReference>
<feature type="domain" description="DUF5777" evidence="1">
    <location>
        <begin position="38"/>
        <end position="280"/>
    </location>
</feature>
<name>A0A090WIY5_NONUL</name>
<proteinExistence type="predicted"/>
<organism evidence="2 3">
    <name type="scientific">Nonlabens ulvanivorans</name>
    <name type="common">Persicivirga ulvanivorans</name>
    <dbReference type="NCBI Taxonomy" id="906888"/>
    <lineage>
        <taxon>Bacteria</taxon>
        <taxon>Pseudomonadati</taxon>
        <taxon>Bacteroidota</taxon>
        <taxon>Flavobacteriia</taxon>
        <taxon>Flavobacteriales</taxon>
        <taxon>Flavobacteriaceae</taxon>
        <taxon>Nonlabens</taxon>
    </lineage>
</organism>
<sequence length="280" mass="31901">MKNLTYLFYLLPILFYAQDDLLDGLEPDQSTTVTSTWKSLKVVNFETTKLVAKNEFQLIISHRFGSVENGFDDLFGLDQAVTRFQFVYGLTDWMHIEASRSSFNKTYQLASKFKLKEQETTGFPFSISAFTAVDINTGLDKEVLPKIEFENRLGYTAQVIIARKISKKLSAQISPTLFHENFVSYDPQDNTQYALGLGARYKLTNRWSINADYGYHLNRADGSPFVNPLSIGFDLETGGHVFQLHFTNSQPMLTNGFLSQGTGDWTDGRFFFGFNLVRVF</sequence>
<reference evidence="2 3" key="1">
    <citation type="journal article" date="2014" name="Genome Announc.">
        <title>Draft Genome Sequences of Marine Flavobacterium Nonlabens Strains NR17, NR24, NR27, NR32, NR33, and Ara13.</title>
        <authorList>
            <person name="Nakanishi M."/>
            <person name="Meirelles P."/>
            <person name="Suzuki R."/>
            <person name="Takatani N."/>
            <person name="Mino S."/>
            <person name="Suda W."/>
            <person name="Oshima K."/>
            <person name="Hattori M."/>
            <person name="Ohkuma M."/>
            <person name="Hosokawa M."/>
            <person name="Miyashita K."/>
            <person name="Thompson F.L."/>
            <person name="Niwa A."/>
            <person name="Sawabe T."/>
            <person name="Sawabe T."/>
        </authorList>
    </citation>
    <scope>NUCLEOTIDE SEQUENCE [LARGE SCALE GENOMIC DNA]</scope>
    <source>
        <strain evidence="3">JCM19275</strain>
    </source>
</reference>
<dbReference type="InterPro" id="IPR045916">
    <property type="entry name" value="DUF5777"/>
</dbReference>
<dbReference type="EMBL" id="BBNT01000019">
    <property type="protein sequence ID" value="GAL76990.1"/>
    <property type="molecule type" value="Genomic_DNA"/>
</dbReference>
<accession>A0A090WIY5</accession>
<dbReference type="GeneID" id="90594650"/>
<dbReference type="SUPFAM" id="SSF56925">
    <property type="entry name" value="OMPA-like"/>
    <property type="match status" value="1"/>
</dbReference>
<dbReference type="Gene3D" id="2.40.160.20">
    <property type="match status" value="1"/>
</dbReference>
<gene>
    <name evidence="2" type="ORF">JCM19275_3704</name>
</gene>
<dbReference type="AlphaFoldDB" id="A0A090WIY5"/>
<dbReference type="Proteomes" id="UP000029647">
    <property type="component" value="Unassembled WGS sequence"/>
</dbReference>